<reference evidence="1 2" key="1">
    <citation type="submission" date="2020-04" db="EMBL/GenBank/DDBJ databases">
        <authorList>
            <person name="Depoorter E."/>
        </authorList>
    </citation>
    <scope>NUCLEOTIDE SEQUENCE [LARGE SCALE GENOMIC DNA]</scope>
    <source>
        <strain evidence="1 2">BCC0132</strain>
    </source>
</reference>
<dbReference type="EMBL" id="CABWIK020000021">
    <property type="protein sequence ID" value="CAB3969420.1"/>
    <property type="molecule type" value="Genomic_DNA"/>
</dbReference>
<accession>A0A6J5JDB3</accession>
<protein>
    <submittedName>
        <fullName evidence="1">Uncharacterized protein</fullName>
    </submittedName>
</protein>
<gene>
    <name evidence="1" type="ORF">BCO9919_03767</name>
</gene>
<name>A0A6J5JDB3_9BURK</name>
<dbReference type="AlphaFoldDB" id="A0A6J5JDB3"/>
<proteinExistence type="predicted"/>
<sequence>MGDARAAVRAGVHPVFGMPCLRDIRRVPVVG</sequence>
<dbReference type="Proteomes" id="UP000494322">
    <property type="component" value="Unassembled WGS sequence"/>
</dbReference>
<organism evidence="1 2">
    <name type="scientific">Burkholderia cenocepacia</name>
    <dbReference type="NCBI Taxonomy" id="95486"/>
    <lineage>
        <taxon>Bacteria</taxon>
        <taxon>Pseudomonadati</taxon>
        <taxon>Pseudomonadota</taxon>
        <taxon>Betaproteobacteria</taxon>
        <taxon>Burkholderiales</taxon>
        <taxon>Burkholderiaceae</taxon>
        <taxon>Burkholderia</taxon>
        <taxon>Burkholderia cepacia complex</taxon>
    </lineage>
</organism>
<evidence type="ECO:0000313" key="1">
    <source>
        <dbReference type="EMBL" id="CAB3969420.1"/>
    </source>
</evidence>
<evidence type="ECO:0000313" key="2">
    <source>
        <dbReference type="Proteomes" id="UP000494322"/>
    </source>
</evidence>